<gene>
    <name evidence="1" type="ORF">J2X31_003279</name>
</gene>
<proteinExistence type="predicted"/>
<name>A0ABU1TTQ7_9FLAO</name>
<reference evidence="1 2" key="1">
    <citation type="submission" date="2023-07" db="EMBL/GenBank/DDBJ databases">
        <title>Sorghum-associated microbial communities from plants grown in Nebraska, USA.</title>
        <authorList>
            <person name="Schachtman D."/>
        </authorList>
    </citation>
    <scope>NUCLEOTIDE SEQUENCE [LARGE SCALE GENOMIC DNA]</scope>
    <source>
        <strain evidence="1 2">3773</strain>
    </source>
</reference>
<keyword evidence="2" id="KW-1185">Reference proteome</keyword>
<protein>
    <submittedName>
        <fullName evidence="1">Uncharacterized protein</fullName>
    </submittedName>
</protein>
<dbReference type="EMBL" id="JAVDVI010000017">
    <property type="protein sequence ID" value="MDR6969252.1"/>
    <property type="molecule type" value="Genomic_DNA"/>
</dbReference>
<organism evidence="1 2">
    <name type="scientific">Flavobacterium arsenatis</name>
    <dbReference type="NCBI Taxonomy" id="1484332"/>
    <lineage>
        <taxon>Bacteria</taxon>
        <taxon>Pseudomonadati</taxon>
        <taxon>Bacteroidota</taxon>
        <taxon>Flavobacteriia</taxon>
        <taxon>Flavobacteriales</taxon>
        <taxon>Flavobacteriaceae</taxon>
        <taxon>Flavobacterium</taxon>
    </lineage>
</organism>
<comment type="caution">
    <text evidence="1">The sequence shown here is derived from an EMBL/GenBank/DDBJ whole genome shotgun (WGS) entry which is preliminary data.</text>
</comment>
<sequence>MIRYSLIAIFLFFCSSKETEKCIDRGIKVEYLGDIDKLIKDGYKCETKFNHFNIEELKNCKILFSDQNYKIVYNGYKTRLLFDKKENLIIAINSITPHFKIIKDRPFSLYILNEKLMPVYAIARFGESNFSVFRIEYLNGKIILSKAIDEESKNINVCNMKYTQIVDLTKKIKYKFSYKKERQTLDNYFYKVPFWTEGLD</sequence>
<dbReference type="RefSeq" id="WP_310028110.1">
    <property type="nucleotide sequence ID" value="NZ_JAVDVI010000017.1"/>
</dbReference>
<accession>A0ABU1TTQ7</accession>
<evidence type="ECO:0000313" key="1">
    <source>
        <dbReference type="EMBL" id="MDR6969252.1"/>
    </source>
</evidence>
<dbReference type="Proteomes" id="UP001255185">
    <property type="component" value="Unassembled WGS sequence"/>
</dbReference>
<evidence type="ECO:0000313" key="2">
    <source>
        <dbReference type="Proteomes" id="UP001255185"/>
    </source>
</evidence>